<feature type="signal peptide" evidence="1">
    <location>
        <begin position="1"/>
        <end position="29"/>
    </location>
</feature>
<dbReference type="PANTHER" id="PTHR12110">
    <property type="entry name" value="HYDROXYPYRUVATE ISOMERASE"/>
    <property type="match status" value="1"/>
</dbReference>
<evidence type="ECO:0000259" key="2">
    <source>
        <dbReference type="Pfam" id="PF01261"/>
    </source>
</evidence>
<dbReference type="Proteomes" id="UP001500729">
    <property type="component" value="Unassembled WGS sequence"/>
</dbReference>
<dbReference type="SUPFAM" id="SSF51658">
    <property type="entry name" value="Xylose isomerase-like"/>
    <property type="match status" value="1"/>
</dbReference>
<dbReference type="PROSITE" id="PS51318">
    <property type="entry name" value="TAT"/>
    <property type="match status" value="1"/>
</dbReference>
<keyword evidence="4" id="KW-1185">Reference proteome</keyword>
<dbReference type="PANTHER" id="PTHR12110:SF41">
    <property type="entry name" value="INOSOSE DEHYDRATASE"/>
    <property type="match status" value="1"/>
</dbReference>
<dbReference type="InterPro" id="IPR050312">
    <property type="entry name" value="IolE/XylAMocC-like"/>
</dbReference>
<dbReference type="InterPro" id="IPR013022">
    <property type="entry name" value="Xyl_isomerase-like_TIM-brl"/>
</dbReference>
<reference evidence="3 4" key="1">
    <citation type="journal article" date="2019" name="Int. J. Syst. Evol. Microbiol.">
        <title>The Global Catalogue of Microorganisms (GCM) 10K type strain sequencing project: providing services to taxonomists for standard genome sequencing and annotation.</title>
        <authorList>
            <consortium name="The Broad Institute Genomics Platform"/>
            <consortium name="The Broad Institute Genome Sequencing Center for Infectious Disease"/>
            <person name="Wu L."/>
            <person name="Ma J."/>
        </authorList>
    </citation>
    <scope>NUCLEOTIDE SEQUENCE [LARGE SCALE GENOMIC DNA]</scope>
    <source>
        <strain evidence="3 4">JCM 10303</strain>
    </source>
</reference>
<dbReference type="GO" id="GO:0016853">
    <property type="term" value="F:isomerase activity"/>
    <property type="evidence" value="ECO:0007669"/>
    <property type="project" value="UniProtKB-KW"/>
</dbReference>
<organism evidence="3 4">
    <name type="scientific">Saccharopolyspora erythraea</name>
    <name type="common">Streptomyces erythraeus</name>
    <dbReference type="NCBI Taxonomy" id="1836"/>
    <lineage>
        <taxon>Bacteria</taxon>
        <taxon>Bacillati</taxon>
        <taxon>Actinomycetota</taxon>
        <taxon>Actinomycetes</taxon>
        <taxon>Pseudonocardiales</taxon>
        <taxon>Pseudonocardiaceae</taxon>
        <taxon>Saccharopolyspora</taxon>
    </lineage>
</organism>
<proteinExistence type="predicted"/>
<dbReference type="InterPro" id="IPR036237">
    <property type="entry name" value="Xyl_isomerase-like_sf"/>
</dbReference>
<dbReference type="Gene3D" id="3.20.20.150">
    <property type="entry name" value="Divalent-metal-dependent TIM barrel enzymes"/>
    <property type="match status" value="1"/>
</dbReference>
<sequence>MHLTRRNLLRTTAALTAAGLASTAGVAGAAGPDAAGRHRRARISIQLYTLRNQLDADADGTLAALSEIGYRHVEMAGTHGRTAAQFRALLDKHGLRATSSHVGIDGDLDALIADARTLGNRSLVVPYASFATAAEWRSFADRLNEAGRRTRRAGLAFGYHNHDHEFAPVEGVRPYDILVRHTDPSTVHFELDLFWAVHAGQDPVALVDALRPRIRQLHVKDRTAQGQMCDPGTGTIDFPTIFRHARAVEEHIVEHDDSPDPLGTARVGHDYLRGLRGGA</sequence>
<dbReference type="RefSeq" id="WP_009950373.1">
    <property type="nucleotide sequence ID" value="NZ_BAAAGS010000082.1"/>
</dbReference>
<accession>A0ABN1E5T8</accession>
<dbReference type="Pfam" id="PF01261">
    <property type="entry name" value="AP_endonuc_2"/>
    <property type="match status" value="1"/>
</dbReference>
<dbReference type="EMBL" id="BAAAGS010000082">
    <property type="protein sequence ID" value="GAA0559782.1"/>
    <property type="molecule type" value="Genomic_DNA"/>
</dbReference>
<dbReference type="InterPro" id="IPR006311">
    <property type="entry name" value="TAT_signal"/>
</dbReference>
<feature type="domain" description="Xylose isomerase-like TIM barrel" evidence="2">
    <location>
        <begin position="62"/>
        <end position="248"/>
    </location>
</feature>
<feature type="chain" id="PRO_5045626102" evidence="1">
    <location>
        <begin position="30"/>
        <end position="279"/>
    </location>
</feature>
<comment type="caution">
    <text evidence="3">The sequence shown here is derived from an EMBL/GenBank/DDBJ whole genome shotgun (WGS) entry which is preliminary data.</text>
</comment>
<evidence type="ECO:0000313" key="3">
    <source>
        <dbReference type="EMBL" id="GAA0559782.1"/>
    </source>
</evidence>
<gene>
    <name evidence="3" type="ORF">GCM10009533_66270</name>
</gene>
<protein>
    <submittedName>
        <fullName evidence="3">Sugar phosphate isomerase/epimerase</fullName>
    </submittedName>
</protein>
<evidence type="ECO:0000313" key="4">
    <source>
        <dbReference type="Proteomes" id="UP001500729"/>
    </source>
</evidence>
<name>A0ABN1E5T8_SACER</name>
<keyword evidence="1" id="KW-0732">Signal</keyword>
<keyword evidence="3" id="KW-0413">Isomerase</keyword>
<evidence type="ECO:0000256" key="1">
    <source>
        <dbReference type="SAM" id="SignalP"/>
    </source>
</evidence>